<keyword evidence="3" id="KW-1185">Reference proteome</keyword>
<dbReference type="Gene3D" id="3.90.1140.10">
    <property type="entry name" value="Cyclic phosphodiesterase"/>
    <property type="match status" value="1"/>
</dbReference>
<accession>A0ABP0N786</accession>
<evidence type="ECO:0000313" key="3">
    <source>
        <dbReference type="Proteomes" id="UP001642464"/>
    </source>
</evidence>
<protein>
    <submittedName>
        <fullName evidence="2">Copia protein</fullName>
    </submittedName>
</protein>
<feature type="region of interest" description="Disordered" evidence="1">
    <location>
        <begin position="66"/>
        <end position="85"/>
    </location>
</feature>
<evidence type="ECO:0000313" key="2">
    <source>
        <dbReference type="EMBL" id="CAK9059635.1"/>
    </source>
</evidence>
<gene>
    <name evidence="2" type="ORF">SCF082_LOCUS31558</name>
</gene>
<name>A0ABP0N786_9DINO</name>
<organism evidence="2 3">
    <name type="scientific">Durusdinium trenchii</name>
    <dbReference type="NCBI Taxonomy" id="1381693"/>
    <lineage>
        <taxon>Eukaryota</taxon>
        <taxon>Sar</taxon>
        <taxon>Alveolata</taxon>
        <taxon>Dinophyceae</taxon>
        <taxon>Suessiales</taxon>
        <taxon>Symbiodiniaceae</taxon>
        <taxon>Durusdinium</taxon>
    </lineage>
</organism>
<feature type="non-terminal residue" evidence="2">
    <location>
        <position position="1"/>
    </location>
</feature>
<comment type="caution">
    <text evidence="2">The sequence shown here is derived from an EMBL/GenBank/DDBJ whole genome shotgun (WGS) entry which is preliminary data.</text>
</comment>
<dbReference type="Proteomes" id="UP001642464">
    <property type="component" value="Unassembled WGS sequence"/>
</dbReference>
<proteinExistence type="predicted"/>
<dbReference type="EMBL" id="CAXAMM010026781">
    <property type="protein sequence ID" value="CAK9059635.1"/>
    <property type="molecule type" value="Genomic_DNA"/>
</dbReference>
<evidence type="ECO:0000256" key="1">
    <source>
        <dbReference type="SAM" id="MobiDB-lite"/>
    </source>
</evidence>
<sequence>AGALMSVTWEDGTHSELLPKDLRGGCLLFRSLAQLERAKLLRSAEEVKKRQELNPKQQLRLQRAREALRRKRQETPRKRKDRDVSASRMMRAMITVVFGAQLAQLASTKQELWPELNELLDASVQECAVESTCLKRWLFASCSLSRCTSSSKPKLQESVALVGDSGLKNAWEELMMLLRQQVPVAAIDFEAKTPHMTWAYGCCQDDQRTETETSRARGSTRRLRAFESALEAFQFSPLEIRFHDLVLCSHRGGEPGAASPAVFLALAPDKTSQEALFRSLRPFEKELEGPKEQREGLFHMTLMQVRHWNSTIHSAVNELWSQHNAKLGAIRLEKANLKREGPPLAGQ</sequence>
<reference evidence="2 3" key="1">
    <citation type="submission" date="2024-02" db="EMBL/GenBank/DDBJ databases">
        <authorList>
            <person name="Chen Y."/>
            <person name="Shah S."/>
            <person name="Dougan E. K."/>
            <person name="Thang M."/>
            <person name="Chan C."/>
        </authorList>
    </citation>
    <scope>NUCLEOTIDE SEQUENCE [LARGE SCALE GENOMIC DNA]</scope>
</reference>